<dbReference type="Proteomes" id="UP000256919">
    <property type="component" value="Unassembled WGS sequence"/>
</dbReference>
<dbReference type="GO" id="GO:0044718">
    <property type="term" value="P:siderophore transmembrane transport"/>
    <property type="evidence" value="ECO:0007669"/>
    <property type="project" value="TreeGrafter"/>
</dbReference>
<sequence length="611" mass="69363">MRYFVCTILFCIGFCSMLHSQTDSITALREVRLIAYQLKDSTYTRNVIVVKDSVLKQNQASLTNFLNFNSTVYFKENGLGMVSSPSFRGTTASQTSVLWNGININSQTTGQTDFNTINTRGYNKIEIKPGGSSVADGSGAIGGSINLVNELGFNKGFHNELFANYGEFNTYGIDYQTNYSSKKFSMLLGIARNASDNNYPYPETDRININGQYHNTNVSFAGTSKLNSNNTLKVFANIYDGRRNFSVPTPNALKTKYTDFNTRSLIEWESHFSAFKSNLKVASTTEEYRYFGNIDNDFYTYGKVTSFIAKYGLDYALSNKMLLTAGLNYTHNDGRGSNIASETRNLSAALVSFKHVLSEKFLYELGLRQETNEQYGNPLLYSAGFSAKLTDVYQLKVNTSRNFRIPTYNDLYWQGVGNTDLKPETSYQGEISNNFNFKNLSVSLTGYYNYVENLLRWVPDNSGIFRPENTNKVEIYGLESVVTLQKSFGNHKFTGSATFAYTVSENKETGKQLIYVPFYKFTSSVGYNYKRISAYYQYLNNDEVFTTTDHATEHILDSYMVANLGAEYTLGKKRNYKLGAQILNFWNESYESVLNRPMPGRNFNFYLHLKF</sequence>
<protein>
    <submittedName>
        <fullName evidence="15">Iron complex outermembrane receptor protein</fullName>
    </submittedName>
</protein>
<feature type="chain" id="PRO_5017535287" evidence="12">
    <location>
        <begin position="21"/>
        <end position="611"/>
    </location>
</feature>
<keyword evidence="9 10" id="KW-0998">Cell outer membrane</keyword>
<accession>A0A3D9MX11</accession>
<comment type="similarity">
    <text evidence="10 11">Belongs to the TonB-dependent receptor family.</text>
</comment>
<keyword evidence="2 10" id="KW-0813">Transport</keyword>
<evidence type="ECO:0000256" key="7">
    <source>
        <dbReference type="ARBA" id="ARBA00023136"/>
    </source>
</evidence>
<keyword evidence="7 10" id="KW-0472">Membrane</keyword>
<dbReference type="OrthoDB" id="9762903at2"/>
<dbReference type="PANTHER" id="PTHR30069:SF29">
    <property type="entry name" value="HEMOGLOBIN AND HEMOGLOBIN-HAPTOGLOBIN-BINDING PROTEIN 1-RELATED"/>
    <property type="match status" value="1"/>
</dbReference>
<evidence type="ECO:0000313" key="16">
    <source>
        <dbReference type="Proteomes" id="UP000256919"/>
    </source>
</evidence>
<evidence type="ECO:0000256" key="3">
    <source>
        <dbReference type="ARBA" id="ARBA00022452"/>
    </source>
</evidence>
<keyword evidence="4 10" id="KW-0812">Transmembrane</keyword>
<dbReference type="Pfam" id="PF07715">
    <property type="entry name" value="Plug"/>
    <property type="match status" value="1"/>
</dbReference>
<organism evidence="15 16">
    <name type="scientific">Winogradskyella pacifica</name>
    <dbReference type="NCBI Taxonomy" id="664642"/>
    <lineage>
        <taxon>Bacteria</taxon>
        <taxon>Pseudomonadati</taxon>
        <taxon>Bacteroidota</taxon>
        <taxon>Flavobacteriia</taxon>
        <taxon>Flavobacteriales</taxon>
        <taxon>Flavobacteriaceae</taxon>
        <taxon>Winogradskyella</taxon>
    </lineage>
</organism>
<dbReference type="Gene3D" id="2.170.130.10">
    <property type="entry name" value="TonB-dependent receptor, plug domain"/>
    <property type="match status" value="1"/>
</dbReference>
<comment type="caution">
    <text evidence="15">The sequence shown here is derived from an EMBL/GenBank/DDBJ whole genome shotgun (WGS) entry which is preliminary data.</text>
</comment>
<keyword evidence="5 12" id="KW-0732">Signal</keyword>
<dbReference type="Gene3D" id="2.40.170.20">
    <property type="entry name" value="TonB-dependent receptor, beta-barrel domain"/>
    <property type="match status" value="1"/>
</dbReference>
<dbReference type="PROSITE" id="PS52016">
    <property type="entry name" value="TONB_DEPENDENT_REC_3"/>
    <property type="match status" value="1"/>
</dbReference>
<evidence type="ECO:0000256" key="11">
    <source>
        <dbReference type="RuleBase" id="RU003357"/>
    </source>
</evidence>
<dbReference type="InterPro" id="IPR039426">
    <property type="entry name" value="TonB-dep_rcpt-like"/>
</dbReference>
<dbReference type="GO" id="GO:0015344">
    <property type="term" value="F:siderophore uptake transmembrane transporter activity"/>
    <property type="evidence" value="ECO:0007669"/>
    <property type="project" value="TreeGrafter"/>
</dbReference>
<dbReference type="EMBL" id="QREI01000004">
    <property type="protein sequence ID" value="REE24525.1"/>
    <property type="molecule type" value="Genomic_DNA"/>
</dbReference>
<evidence type="ECO:0000256" key="6">
    <source>
        <dbReference type="ARBA" id="ARBA00023077"/>
    </source>
</evidence>
<dbReference type="GO" id="GO:0009279">
    <property type="term" value="C:cell outer membrane"/>
    <property type="evidence" value="ECO:0007669"/>
    <property type="project" value="UniProtKB-SubCell"/>
</dbReference>
<dbReference type="Pfam" id="PF00593">
    <property type="entry name" value="TonB_dep_Rec_b-barrel"/>
    <property type="match status" value="1"/>
</dbReference>
<evidence type="ECO:0000259" key="14">
    <source>
        <dbReference type="Pfam" id="PF07715"/>
    </source>
</evidence>
<evidence type="ECO:0000259" key="13">
    <source>
        <dbReference type="Pfam" id="PF00593"/>
    </source>
</evidence>
<evidence type="ECO:0000256" key="12">
    <source>
        <dbReference type="SAM" id="SignalP"/>
    </source>
</evidence>
<gene>
    <name evidence="15" type="ORF">DFQ09_104297</name>
</gene>
<name>A0A3D9MX11_9FLAO</name>
<dbReference type="InterPro" id="IPR012910">
    <property type="entry name" value="Plug_dom"/>
</dbReference>
<evidence type="ECO:0000256" key="10">
    <source>
        <dbReference type="PROSITE-ProRule" id="PRU01360"/>
    </source>
</evidence>
<evidence type="ECO:0000313" key="15">
    <source>
        <dbReference type="EMBL" id="REE24525.1"/>
    </source>
</evidence>
<feature type="signal peptide" evidence="12">
    <location>
        <begin position="1"/>
        <end position="20"/>
    </location>
</feature>
<proteinExistence type="inferred from homology"/>
<dbReference type="SUPFAM" id="SSF56935">
    <property type="entry name" value="Porins"/>
    <property type="match status" value="1"/>
</dbReference>
<dbReference type="AlphaFoldDB" id="A0A3D9MX11"/>
<evidence type="ECO:0000256" key="8">
    <source>
        <dbReference type="ARBA" id="ARBA00023170"/>
    </source>
</evidence>
<feature type="domain" description="TonB-dependent receptor-like beta-barrel" evidence="13">
    <location>
        <begin position="165"/>
        <end position="584"/>
    </location>
</feature>
<evidence type="ECO:0000256" key="5">
    <source>
        <dbReference type="ARBA" id="ARBA00022729"/>
    </source>
</evidence>
<keyword evidence="3 10" id="KW-1134">Transmembrane beta strand</keyword>
<evidence type="ECO:0000256" key="4">
    <source>
        <dbReference type="ARBA" id="ARBA00022692"/>
    </source>
</evidence>
<evidence type="ECO:0000256" key="1">
    <source>
        <dbReference type="ARBA" id="ARBA00004571"/>
    </source>
</evidence>
<dbReference type="InterPro" id="IPR037066">
    <property type="entry name" value="Plug_dom_sf"/>
</dbReference>
<keyword evidence="16" id="KW-1185">Reference proteome</keyword>
<feature type="domain" description="TonB-dependent receptor plug" evidence="14">
    <location>
        <begin position="40"/>
        <end position="143"/>
    </location>
</feature>
<comment type="subcellular location">
    <subcellularLocation>
        <location evidence="1 10">Cell outer membrane</location>
        <topology evidence="1 10">Multi-pass membrane protein</topology>
    </subcellularLocation>
</comment>
<evidence type="ECO:0000256" key="2">
    <source>
        <dbReference type="ARBA" id="ARBA00022448"/>
    </source>
</evidence>
<keyword evidence="8 15" id="KW-0675">Receptor</keyword>
<dbReference type="PANTHER" id="PTHR30069">
    <property type="entry name" value="TONB-DEPENDENT OUTER MEMBRANE RECEPTOR"/>
    <property type="match status" value="1"/>
</dbReference>
<reference evidence="15 16" key="1">
    <citation type="submission" date="2018-07" db="EMBL/GenBank/DDBJ databases">
        <title>Genomic Encyclopedia of Type Strains, Phase III (KMG-III): the genomes of soil and plant-associated and newly described type strains.</title>
        <authorList>
            <person name="Whitman W."/>
        </authorList>
    </citation>
    <scope>NUCLEOTIDE SEQUENCE [LARGE SCALE GENOMIC DNA]</scope>
    <source>
        <strain evidence="15 16">CECT 7948</strain>
    </source>
</reference>
<keyword evidence="6 11" id="KW-0798">TonB box</keyword>
<evidence type="ECO:0000256" key="9">
    <source>
        <dbReference type="ARBA" id="ARBA00023237"/>
    </source>
</evidence>
<dbReference type="InterPro" id="IPR036942">
    <property type="entry name" value="Beta-barrel_TonB_sf"/>
</dbReference>
<dbReference type="InterPro" id="IPR000531">
    <property type="entry name" value="Beta-barrel_TonB"/>
</dbReference>